<keyword evidence="10 11" id="KW-0066">ATP synthesis</keyword>
<dbReference type="InterPro" id="IPR023011">
    <property type="entry name" value="ATP_synth_F0_asu_AS"/>
</dbReference>
<keyword evidence="8 11" id="KW-0406">Ion transport</keyword>
<dbReference type="PANTHER" id="PTHR42823">
    <property type="entry name" value="ATP SYNTHASE SUBUNIT A, CHLOROPLASTIC"/>
    <property type="match status" value="1"/>
</dbReference>
<feature type="transmembrane region" description="Helical" evidence="11">
    <location>
        <begin position="167"/>
        <end position="186"/>
    </location>
</feature>
<evidence type="ECO:0000256" key="4">
    <source>
        <dbReference type="ARBA" id="ARBA00022547"/>
    </source>
</evidence>
<sequence>MKIQLTKFDKILLGFIVAGYLAILVYIFATGYHFPKLGDDVGQRWIYQLPFGNSLLSRVNPMTIFMSWAIMIGLITFAASIKVFTVIPGKKQSLIEMLLDYLLGLTKDAVQKEEFVRPTFNIAATLFLFIFIANVISGIPGIQAVPRNGGVVFTIFEDTWYTPTSDLNTNATFAVMVLIISHAFAIKAKGFGKWLKGFFEPFPIMFPMNLIGELAKPVSHSLRLFGNIMGGGLLVLIISYLTKYFLMPTFLWGFFGIFVGSIQALVFTILAIAYIGSVIE</sequence>
<evidence type="ECO:0000256" key="1">
    <source>
        <dbReference type="ARBA" id="ARBA00004141"/>
    </source>
</evidence>
<keyword evidence="11" id="KW-1003">Cell membrane</keyword>
<feature type="transmembrane region" description="Helical" evidence="11">
    <location>
        <begin position="120"/>
        <end position="142"/>
    </location>
</feature>
<evidence type="ECO:0000256" key="11">
    <source>
        <dbReference type="HAMAP-Rule" id="MF_01393"/>
    </source>
</evidence>
<keyword evidence="4 11" id="KW-0138">CF(0)</keyword>
<dbReference type="GO" id="GO:0045259">
    <property type="term" value="C:proton-transporting ATP synthase complex"/>
    <property type="evidence" value="ECO:0007669"/>
    <property type="project" value="UniProtKB-KW"/>
</dbReference>
<evidence type="ECO:0000256" key="9">
    <source>
        <dbReference type="ARBA" id="ARBA00023136"/>
    </source>
</evidence>
<evidence type="ECO:0000256" key="5">
    <source>
        <dbReference type="ARBA" id="ARBA00022692"/>
    </source>
</evidence>
<feature type="transmembrane region" description="Helical" evidence="11">
    <location>
        <begin position="12"/>
        <end position="34"/>
    </location>
</feature>
<keyword evidence="5 11" id="KW-0812">Transmembrane</keyword>
<organism evidence="13">
    <name type="scientific">Kosmotoga arenicorallina</name>
    <dbReference type="NCBI Taxonomy" id="688066"/>
    <lineage>
        <taxon>Bacteria</taxon>
        <taxon>Thermotogati</taxon>
        <taxon>Thermotogota</taxon>
        <taxon>Thermotogae</taxon>
        <taxon>Kosmotogales</taxon>
        <taxon>Kosmotogaceae</taxon>
        <taxon>Kosmotoga</taxon>
    </lineage>
</organism>
<dbReference type="Proteomes" id="UP000886129">
    <property type="component" value="Unassembled WGS sequence"/>
</dbReference>
<feature type="transmembrane region" description="Helical" evidence="11">
    <location>
        <begin position="65"/>
        <end position="87"/>
    </location>
</feature>
<name>A0A7C5I0V3_9BACT</name>
<evidence type="ECO:0000256" key="7">
    <source>
        <dbReference type="ARBA" id="ARBA00022989"/>
    </source>
</evidence>
<dbReference type="InterPro" id="IPR045082">
    <property type="entry name" value="ATP_syn_F0_a_bact/chloroplast"/>
</dbReference>
<dbReference type="GO" id="GO:0046933">
    <property type="term" value="F:proton-transporting ATP synthase activity, rotational mechanism"/>
    <property type="evidence" value="ECO:0007669"/>
    <property type="project" value="UniProtKB-UniRule"/>
</dbReference>
<dbReference type="EMBL" id="DRTH01000093">
    <property type="protein sequence ID" value="HHF08450.1"/>
    <property type="molecule type" value="Genomic_DNA"/>
</dbReference>
<evidence type="ECO:0000256" key="10">
    <source>
        <dbReference type="ARBA" id="ARBA00023310"/>
    </source>
</evidence>
<dbReference type="InterPro" id="IPR035908">
    <property type="entry name" value="F0_ATP_A_sf"/>
</dbReference>
<comment type="caution">
    <text evidence="13">The sequence shown here is derived from an EMBL/GenBank/DDBJ whole genome shotgun (WGS) entry which is preliminary data.</text>
</comment>
<dbReference type="NCBIfam" id="TIGR01131">
    <property type="entry name" value="ATP_synt_6_or_A"/>
    <property type="match status" value="1"/>
</dbReference>
<dbReference type="GO" id="GO:0005886">
    <property type="term" value="C:plasma membrane"/>
    <property type="evidence" value="ECO:0007669"/>
    <property type="project" value="UniProtKB-SubCell"/>
</dbReference>
<dbReference type="AlphaFoldDB" id="A0A7C5I0V3"/>
<evidence type="ECO:0000256" key="2">
    <source>
        <dbReference type="ARBA" id="ARBA00006810"/>
    </source>
</evidence>
<evidence type="ECO:0000256" key="6">
    <source>
        <dbReference type="ARBA" id="ARBA00022781"/>
    </source>
</evidence>
<keyword evidence="6 11" id="KW-0375">Hydrogen ion transport</keyword>
<dbReference type="HAMAP" id="MF_01393">
    <property type="entry name" value="ATP_synth_a_bact"/>
    <property type="match status" value="1"/>
</dbReference>
<evidence type="ECO:0000256" key="12">
    <source>
        <dbReference type="RuleBase" id="RU000483"/>
    </source>
</evidence>
<comment type="similarity">
    <text evidence="2 11 12">Belongs to the ATPase A chain family.</text>
</comment>
<proteinExistence type="inferred from homology"/>
<gene>
    <name evidence="11" type="primary">atpB</name>
    <name evidence="13" type="ORF">ENL26_01595</name>
</gene>
<dbReference type="InterPro" id="IPR000568">
    <property type="entry name" value="ATP_synth_F0_asu"/>
</dbReference>
<dbReference type="PRINTS" id="PR00123">
    <property type="entry name" value="ATPASEA"/>
</dbReference>
<dbReference type="Gene3D" id="1.20.120.220">
    <property type="entry name" value="ATP synthase, F0 complex, subunit A"/>
    <property type="match status" value="1"/>
</dbReference>
<dbReference type="PROSITE" id="PS00449">
    <property type="entry name" value="ATPASE_A"/>
    <property type="match status" value="1"/>
</dbReference>
<protein>
    <recommendedName>
        <fullName evidence="11 12">ATP synthase subunit a</fullName>
    </recommendedName>
    <alternativeName>
        <fullName evidence="11">ATP synthase F0 sector subunit a</fullName>
    </alternativeName>
    <alternativeName>
        <fullName evidence="11">F-ATPase subunit 6</fullName>
    </alternativeName>
</protein>
<dbReference type="Pfam" id="PF00119">
    <property type="entry name" value="ATP-synt_A"/>
    <property type="match status" value="1"/>
</dbReference>
<keyword evidence="7 11" id="KW-1133">Transmembrane helix</keyword>
<evidence type="ECO:0000256" key="3">
    <source>
        <dbReference type="ARBA" id="ARBA00022448"/>
    </source>
</evidence>
<keyword evidence="3 11" id="KW-0813">Transport</keyword>
<accession>A0A7C5I0V3</accession>
<evidence type="ECO:0000313" key="13">
    <source>
        <dbReference type="EMBL" id="HHF08450.1"/>
    </source>
</evidence>
<comment type="subcellular location">
    <subcellularLocation>
        <location evidence="11 12">Cell membrane</location>
        <topology evidence="11 12">Multi-pass membrane protein</topology>
    </subcellularLocation>
    <subcellularLocation>
        <location evidence="1">Membrane</location>
        <topology evidence="1">Multi-pass membrane protein</topology>
    </subcellularLocation>
</comment>
<dbReference type="GO" id="GO:0042777">
    <property type="term" value="P:proton motive force-driven plasma membrane ATP synthesis"/>
    <property type="evidence" value="ECO:0007669"/>
    <property type="project" value="TreeGrafter"/>
</dbReference>
<evidence type="ECO:0000256" key="8">
    <source>
        <dbReference type="ARBA" id="ARBA00023065"/>
    </source>
</evidence>
<reference evidence="13" key="1">
    <citation type="journal article" date="2020" name="mSystems">
        <title>Genome- and Community-Level Interaction Insights into Carbon Utilization and Element Cycling Functions of Hydrothermarchaeota in Hydrothermal Sediment.</title>
        <authorList>
            <person name="Zhou Z."/>
            <person name="Liu Y."/>
            <person name="Xu W."/>
            <person name="Pan J."/>
            <person name="Luo Z.H."/>
            <person name="Li M."/>
        </authorList>
    </citation>
    <scope>NUCLEOTIDE SEQUENCE [LARGE SCALE GENOMIC DNA]</scope>
    <source>
        <strain evidence="13">HyVt-80</strain>
    </source>
</reference>
<dbReference type="SUPFAM" id="SSF81336">
    <property type="entry name" value="F1F0 ATP synthase subunit A"/>
    <property type="match status" value="1"/>
</dbReference>
<feature type="transmembrane region" description="Helical" evidence="11">
    <location>
        <begin position="252"/>
        <end position="275"/>
    </location>
</feature>
<keyword evidence="9 11" id="KW-0472">Membrane</keyword>
<dbReference type="PANTHER" id="PTHR42823:SF3">
    <property type="entry name" value="ATP SYNTHASE SUBUNIT A, CHLOROPLASTIC"/>
    <property type="match status" value="1"/>
</dbReference>
<feature type="transmembrane region" description="Helical" evidence="11">
    <location>
        <begin position="224"/>
        <end position="246"/>
    </location>
</feature>
<dbReference type="CDD" id="cd00310">
    <property type="entry name" value="ATP-synt_Fo_a_6"/>
    <property type="match status" value="1"/>
</dbReference>
<comment type="function">
    <text evidence="11 12">Key component of the proton channel; it plays a direct role in the translocation of protons across the membrane.</text>
</comment>